<dbReference type="AlphaFoldDB" id="A0A482ZEG5"/>
<reference evidence="2" key="1">
    <citation type="submission" date="2017-03" db="EMBL/GenBank/DDBJ databases">
        <authorList>
            <person name="QRISCLOUD D."/>
        </authorList>
    </citation>
    <scope>NUCLEOTIDE SEQUENCE</scope>
</reference>
<keyword evidence="1" id="KW-0732">Signal</keyword>
<organism evidence="2">
    <name type="scientific">Liphistius malayanus</name>
    <dbReference type="NCBI Taxonomy" id="1203467"/>
    <lineage>
        <taxon>Eukaryota</taxon>
        <taxon>Metazoa</taxon>
        <taxon>Ecdysozoa</taxon>
        <taxon>Arthropoda</taxon>
        <taxon>Chelicerata</taxon>
        <taxon>Arachnida</taxon>
        <taxon>Araneae</taxon>
        <taxon>Mesothelae</taxon>
        <taxon>Liphistiidae</taxon>
        <taxon>Liphistius</taxon>
    </lineage>
</organism>
<evidence type="ECO:0000256" key="1">
    <source>
        <dbReference type="SAM" id="SignalP"/>
    </source>
</evidence>
<feature type="signal peptide" evidence="1">
    <location>
        <begin position="1"/>
        <end position="26"/>
    </location>
</feature>
<feature type="chain" id="PRO_5019847495" evidence="1">
    <location>
        <begin position="27"/>
        <end position="131"/>
    </location>
</feature>
<sequence>MNNSTQMINMFLSVFICASLMLLTSGGRDSCGYDVCNSDLCSRVRCRSVPKDECKGSVWVADGKCGCCDGCIIPLELGAKCNTSASFSLSNPEPYCRSGLTCDCKMKNAYDAQIAELIVRSSKISTEILDA</sequence>
<name>A0A482ZEG5_9ARAC</name>
<dbReference type="EMBL" id="HAGQ01000058">
    <property type="protein sequence ID" value="SMD30131.1"/>
    <property type="molecule type" value="Transcribed_RNA"/>
</dbReference>
<evidence type="ECO:0000313" key="2">
    <source>
        <dbReference type="EMBL" id="SMD30131.1"/>
    </source>
</evidence>
<protein>
    <submittedName>
        <fullName evidence="2">U2-Liphistoxin-Lm1b_1</fullName>
    </submittedName>
</protein>
<accession>A0A482ZEG5</accession>
<reference evidence="2" key="2">
    <citation type="submission" date="2019-04" db="EMBL/GenBank/DDBJ databases">
        <title>Unravelling the molecular evolution of spider venoms.</title>
        <authorList>
            <person name="Pineda S."/>
        </authorList>
    </citation>
    <scope>NUCLEOTIDE SEQUENCE</scope>
</reference>
<proteinExistence type="predicted"/>